<dbReference type="Proteomes" id="UP000702544">
    <property type="component" value="Unassembled WGS sequence"/>
</dbReference>
<dbReference type="EMBL" id="JAACAK010000002">
    <property type="protein sequence ID" value="NIR73619.1"/>
    <property type="molecule type" value="Genomic_DNA"/>
</dbReference>
<feature type="chain" id="PRO_5042184044" description="DUF4440 domain-containing protein" evidence="1">
    <location>
        <begin position="25"/>
        <end position="157"/>
    </location>
</feature>
<sequence>MTACWMFLATLALAPGAVSAGASAQTTDTEAAELYARAITALLGEPTAAGTFYLAEDVLGEGKRTISSEIPEAVAGELGDAGYRVELAHLAESGLWDVPQRQLFLMFGQLEILSGKKLARLTLSVGSGSRLDEEVSFTFRKEDGQWVLVEKGPPEGE</sequence>
<evidence type="ECO:0000313" key="2">
    <source>
        <dbReference type="EMBL" id="NIR73619.1"/>
    </source>
</evidence>
<name>A0AAE5CC04_9BACT</name>
<feature type="signal peptide" evidence="1">
    <location>
        <begin position="1"/>
        <end position="24"/>
    </location>
</feature>
<gene>
    <name evidence="2" type="ORF">GWO12_00665</name>
</gene>
<accession>A0AAE5CC04</accession>
<protein>
    <recommendedName>
        <fullName evidence="4">DUF4440 domain-containing protein</fullName>
    </recommendedName>
</protein>
<reference evidence="2 3" key="1">
    <citation type="submission" date="2020-01" db="EMBL/GenBank/DDBJ databases">
        <title>Genomes assembled from Gulf of Kutch pelagic sediment metagenomes.</title>
        <authorList>
            <person name="Chandrashekar M."/>
            <person name="Mahajan M.S."/>
            <person name="Dave K.J."/>
            <person name="Vatsa P."/>
            <person name="Nathani N.M."/>
        </authorList>
    </citation>
    <scope>NUCLEOTIDE SEQUENCE [LARGE SCALE GENOMIC DNA]</scope>
    <source>
        <strain evidence="2">KS3-K002</strain>
    </source>
</reference>
<comment type="caution">
    <text evidence="2">The sequence shown here is derived from an EMBL/GenBank/DDBJ whole genome shotgun (WGS) entry which is preliminary data.</text>
</comment>
<proteinExistence type="predicted"/>
<evidence type="ECO:0000256" key="1">
    <source>
        <dbReference type="SAM" id="SignalP"/>
    </source>
</evidence>
<evidence type="ECO:0008006" key="4">
    <source>
        <dbReference type="Google" id="ProtNLM"/>
    </source>
</evidence>
<evidence type="ECO:0000313" key="3">
    <source>
        <dbReference type="Proteomes" id="UP000702544"/>
    </source>
</evidence>
<organism evidence="2 3">
    <name type="scientific">Candidatus Kutchimonas denitrificans</name>
    <dbReference type="NCBI Taxonomy" id="3056748"/>
    <lineage>
        <taxon>Bacteria</taxon>
        <taxon>Pseudomonadati</taxon>
        <taxon>Gemmatimonadota</taxon>
        <taxon>Gemmatimonadia</taxon>
        <taxon>Candidatus Palauibacterales</taxon>
        <taxon>Candidatus Palauibacteraceae</taxon>
        <taxon>Candidatus Kutchimonas</taxon>
    </lineage>
</organism>
<keyword evidence="1" id="KW-0732">Signal</keyword>
<dbReference type="AlphaFoldDB" id="A0AAE5CC04"/>